<sequence>HPIIQSVKFVRRKEIFAKRCAQDFWYSSWF</sequence>
<reference evidence="1 2" key="1">
    <citation type="submission" date="2019-10" db="EMBL/GenBank/DDBJ databases">
        <title>Assembly and Annotation for the nematode Trichostrongylus colubriformis.</title>
        <authorList>
            <person name="Martin J."/>
        </authorList>
    </citation>
    <scope>NUCLEOTIDE SEQUENCE [LARGE SCALE GENOMIC DNA]</scope>
    <source>
        <strain evidence="1">G859</strain>
        <tissue evidence="1">Whole worm</tissue>
    </source>
</reference>
<organism evidence="1 2">
    <name type="scientific">Trichostrongylus colubriformis</name>
    <name type="common">Black scour worm</name>
    <dbReference type="NCBI Taxonomy" id="6319"/>
    <lineage>
        <taxon>Eukaryota</taxon>
        <taxon>Metazoa</taxon>
        <taxon>Ecdysozoa</taxon>
        <taxon>Nematoda</taxon>
        <taxon>Chromadorea</taxon>
        <taxon>Rhabditida</taxon>
        <taxon>Rhabditina</taxon>
        <taxon>Rhabditomorpha</taxon>
        <taxon>Strongyloidea</taxon>
        <taxon>Trichostrongylidae</taxon>
        <taxon>Trichostrongylus</taxon>
    </lineage>
</organism>
<accession>A0AAN8ER33</accession>
<protein>
    <submittedName>
        <fullName evidence="1">Uncharacterized protein</fullName>
    </submittedName>
</protein>
<proteinExistence type="predicted"/>
<dbReference type="Proteomes" id="UP001331761">
    <property type="component" value="Unassembled WGS sequence"/>
</dbReference>
<comment type="caution">
    <text evidence="1">The sequence shown here is derived from an EMBL/GenBank/DDBJ whole genome shotgun (WGS) entry which is preliminary data.</text>
</comment>
<gene>
    <name evidence="1" type="ORF">GCK32_021775</name>
</gene>
<name>A0AAN8ER33_TRICO</name>
<feature type="non-terminal residue" evidence="1">
    <location>
        <position position="1"/>
    </location>
</feature>
<keyword evidence="2" id="KW-1185">Reference proteome</keyword>
<evidence type="ECO:0000313" key="2">
    <source>
        <dbReference type="Proteomes" id="UP001331761"/>
    </source>
</evidence>
<dbReference type="EMBL" id="WIXE01026032">
    <property type="protein sequence ID" value="KAK5964252.1"/>
    <property type="molecule type" value="Genomic_DNA"/>
</dbReference>
<evidence type="ECO:0000313" key="1">
    <source>
        <dbReference type="EMBL" id="KAK5964252.1"/>
    </source>
</evidence>
<dbReference type="AlphaFoldDB" id="A0AAN8ER33"/>